<name>W2TIF1_NECAM</name>
<dbReference type="AlphaFoldDB" id="W2TIF1"/>
<evidence type="ECO:0000256" key="1">
    <source>
        <dbReference type="ARBA" id="ARBA00009431"/>
    </source>
</evidence>
<sequence length="125" mass="14495">STYLTSANFFTGLDPYFLYYSCYLNPEDAPIPTQVSTTILRTYLRRMKNTAKVFRDFEIQPACAHYNDSTVYLQRQDVRDALHILAPAPPYESCNEQIADQYDFGDKHLVDQQENVRNVVNTNKT</sequence>
<gene>
    <name evidence="2" type="ORF">NECAME_08396</name>
</gene>
<dbReference type="Proteomes" id="UP000053676">
    <property type="component" value="Unassembled WGS sequence"/>
</dbReference>
<feature type="non-terminal residue" evidence="2">
    <location>
        <position position="1"/>
    </location>
</feature>
<reference evidence="3" key="1">
    <citation type="journal article" date="2014" name="Nat. Genet.">
        <title>Genome of the human hookworm Necator americanus.</title>
        <authorList>
            <person name="Tang Y.T."/>
            <person name="Gao X."/>
            <person name="Rosa B.A."/>
            <person name="Abubucker S."/>
            <person name="Hallsworth-Pepin K."/>
            <person name="Martin J."/>
            <person name="Tyagi R."/>
            <person name="Heizer E."/>
            <person name="Zhang X."/>
            <person name="Bhonagiri-Palsikar V."/>
            <person name="Minx P."/>
            <person name="Warren W.C."/>
            <person name="Wang Q."/>
            <person name="Zhan B."/>
            <person name="Hotez P.J."/>
            <person name="Sternberg P.W."/>
            <person name="Dougall A."/>
            <person name="Gaze S.T."/>
            <person name="Mulvenna J."/>
            <person name="Sotillo J."/>
            <person name="Ranganathan S."/>
            <person name="Rabelo E.M."/>
            <person name="Wilson R.K."/>
            <person name="Felgner P.L."/>
            <person name="Bethony J."/>
            <person name="Hawdon J.M."/>
            <person name="Gasser R.B."/>
            <person name="Loukas A."/>
            <person name="Mitreva M."/>
        </authorList>
    </citation>
    <scope>NUCLEOTIDE SEQUENCE [LARGE SCALE GENOMIC DNA]</scope>
</reference>
<evidence type="ECO:0000313" key="2">
    <source>
        <dbReference type="EMBL" id="ETN81598.1"/>
    </source>
</evidence>
<accession>W2TIF1</accession>
<dbReference type="KEGG" id="nai:NECAME_08396"/>
<comment type="similarity">
    <text evidence="1">Belongs to the peptidase S10 family.</text>
</comment>
<dbReference type="EMBL" id="KI658687">
    <property type="protein sequence ID" value="ETN81598.1"/>
    <property type="molecule type" value="Genomic_DNA"/>
</dbReference>
<dbReference type="SUPFAM" id="SSF53474">
    <property type="entry name" value="alpha/beta-Hydrolases"/>
    <property type="match status" value="1"/>
</dbReference>
<organism evidence="2 3">
    <name type="scientific">Necator americanus</name>
    <name type="common">Human hookworm</name>
    <dbReference type="NCBI Taxonomy" id="51031"/>
    <lineage>
        <taxon>Eukaryota</taxon>
        <taxon>Metazoa</taxon>
        <taxon>Ecdysozoa</taxon>
        <taxon>Nematoda</taxon>
        <taxon>Chromadorea</taxon>
        <taxon>Rhabditida</taxon>
        <taxon>Rhabditina</taxon>
        <taxon>Rhabditomorpha</taxon>
        <taxon>Strongyloidea</taxon>
        <taxon>Ancylostomatidae</taxon>
        <taxon>Bunostominae</taxon>
        <taxon>Necator</taxon>
    </lineage>
</organism>
<dbReference type="Gene3D" id="3.40.50.1820">
    <property type="entry name" value="alpha/beta hydrolase"/>
    <property type="match status" value="1"/>
</dbReference>
<protein>
    <submittedName>
        <fullName evidence="2">Uncharacterized protein</fullName>
    </submittedName>
</protein>
<dbReference type="InterPro" id="IPR029058">
    <property type="entry name" value="AB_hydrolase_fold"/>
</dbReference>
<evidence type="ECO:0000313" key="3">
    <source>
        <dbReference type="Proteomes" id="UP000053676"/>
    </source>
</evidence>
<dbReference type="Pfam" id="PF00450">
    <property type="entry name" value="Peptidase_S10"/>
    <property type="match status" value="1"/>
</dbReference>
<proteinExistence type="inferred from homology"/>
<keyword evidence="3" id="KW-1185">Reference proteome</keyword>
<dbReference type="InterPro" id="IPR001563">
    <property type="entry name" value="Peptidase_S10"/>
</dbReference>
<dbReference type="GO" id="GO:0004185">
    <property type="term" value="F:serine-type carboxypeptidase activity"/>
    <property type="evidence" value="ECO:0007669"/>
    <property type="project" value="InterPro"/>
</dbReference>
<feature type="non-terminal residue" evidence="2">
    <location>
        <position position="125"/>
    </location>
</feature>
<dbReference type="GO" id="GO:0006508">
    <property type="term" value="P:proteolysis"/>
    <property type="evidence" value="ECO:0007669"/>
    <property type="project" value="InterPro"/>
</dbReference>